<dbReference type="STRING" id="4558.A0A1B6PAE5"/>
<organism evidence="1 2">
    <name type="scientific">Sorghum bicolor</name>
    <name type="common">Sorghum</name>
    <name type="synonym">Sorghum vulgare</name>
    <dbReference type="NCBI Taxonomy" id="4558"/>
    <lineage>
        <taxon>Eukaryota</taxon>
        <taxon>Viridiplantae</taxon>
        <taxon>Streptophyta</taxon>
        <taxon>Embryophyta</taxon>
        <taxon>Tracheophyta</taxon>
        <taxon>Spermatophyta</taxon>
        <taxon>Magnoliopsida</taxon>
        <taxon>Liliopsida</taxon>
        <taxon>Poales</taxon>
        <taxon>Poaceae</taxon>
        <taxon>PACMAD clade</taxon>
        <taxon>Panicoideae</taxon>
        <taxon>Andropogonodae</taxon>
        <taxon>Andropogoneae</taxon>
        <taxon>Sorghinae</taxon>
        <taxon>Sorghum</taxon>
    </lineage>
</organism>
<reference evidence="2" key="2">
    <citation type="journal article" date="2018" name="Plant J.">
        <title>The Sorghum bicolor reference genome: improved assembly, gene annotations, a transcriptome atlas, and signatures of genome organization.</title>
        <authorList>
            <person name="McCormick R.F."/>
            <person name="Truong S.K."/>
            <person name="Sreedasyam A."/>
            <person name="Jenkins J."/>
            <person name="Shu S."/>
            <person name="Sims D."/>
            <person name="Kennedy M."/>
            <person name="Amirebrahimi M."/>
            <person name="Weers B.D."/>
            <person name="McKinley B."/>
            <person name="Mattison A."/>
            <person name="Morishige D.T."/>
            <person name="Grimwood J."/>
            <person name="Schmutz J."/>
            <person name="Mullet J.E."/>
        </authorList>
    </citation>
    <scope>NUCLEOTIDE SEQUENCE [LARGE SCALE GENOMIC DNA]</scope>
    <source>
        <strain evidence="2">cv. BTx623</strain>
    </source>
</reference>
<protein>
    <recommendedName>
        <fullName evidence="3">Serine protease</fullName>
    </recommendedName>
</protein>
<gene>
    <name evidence="1" type="ORF">SORBI_3009G256700</name>
</gene>
<evidence type="ECO:0000313" key="1">
    <source>
        <dbReference type="EMBL" id="KXG22704.1"/>
    </source>
</evidence>
<dbReference type="EMBL" id="CM000768">
    <property type="protein sequence ID" value="KXG22704.1"/>
    <property type="molecule type" value="Genomic_DNA"/>
</dbReference>
<keyword evidence="2" id="KW-1185">Reference proteome</keyword>
<dbReference type="AlphaFoldDB" id="A0A1B6PAE5"/>
<dbReference type="Gene3D" id="2.40.10.120">
    <property type="match status" value="1"/>
</dbReference>
<dbReference type="OMA" id="NGPATME"/>
<dbReference type="OrthoDB" id="585429at2759"/>
<dbReference type="SUPFAM" id="SSF50494">
    <property type="entry name" value="Trypsin-like serine proteases"/>
    <property type="match status" value="1"/>
</dbReference>
<dbReference type="InterPro" id="IPR009003">
    <property type="entry name" value="Peptidase_S1_PA"/>
</dbReference>
<dbReference type="PANTHER" id="PTHR43019:SF46">
    <property type="entry name" value="SERINE PROTEASE"/>
    <property type="match status" value="1"/>
</dbReference>
<evidence type="ECO:0000313" key="2">
    <source>
        <dbReference type="Proteomes" id="UP000000768"/>
    </source>
</evidence>
<dbReference type="InParanoid" id="A0A1B6PAE5"/>
<evidence type="ECO:0008006" key="3">
    <source>
        <dbReference type="Google" id="ProtNLM"/>
    </source>
</evidence>
<dbReference type="Gramene" id="KXG22704">
    <property type="protein sequence ID" value="KXG22704"/>
    <property type="gene ID" value="SORBI_3009G256700"/>
</dbReference>
<sequence length="264" mass="28079">MENHDYSRMKTRPNNAVLSRAMRSRKSVVAVIVERSPSPPDTEPVMSYGSGFIIKDGPPTSLVLTCQHVVVDAVSVRIRRVVVGVGVEEFEATVINGNSGTDVAVLRVRGLRSERAFSLALSFTSPLQVNEPAVTIGYCNPENLLDEISLAGLPATSPGCIREAPDDFLEALREEDGKRMLGKGPGGVVHELILLNCVSMSGVSGGPVVDRHGVVGMAKMVGKDMPIMLAVSSKTICGMLKVFAGLPVNGPATMEEVVSRLGRL</sequence>
<dbReference type="Proteomes" id="UP000000768">
    <property type="component" value="Chromosome 9"/>
</dbReference>
<reference evidence="1 2" key="1">
    <citation type="journal article" date="2009" name="Nature">
        <title>The Sorghum bicolor genome and the diversification of grasses.</title>
        <authorList>
            <person name="Paterson A.H."/>
            <person name="Bowers J.E."/>
            <person name="Bruggmann R."/>
            <person name="Dubchak I."/>
            <person name="Grimwood J."/>
            <person name="Gundlach H."/>
            <person name="Haberer G."/>
            <person name="Hellsten U."/>
            <person name="Mitros T."/>
            <person name="Poliakov A."/>
            <person name="Schmutz J."/>
            <person name="Spannagl M."/>
            <person name="Tang H."/>
            <person name="Wang X."/>
            <person name="Wicker T."/>
            <person name="Bharti A.K."/>
            <person name="Chapman J."/>
            <person name="Feltus F.A."/>
            <person name="Gowik U."/>
            <person name="Grigoriev I.V."/>
            <person name="Lyons E."/>
            <person name="Maher C.A."/>
            <person name="Martis M."/>
            <person name="Narechania A."/>
            <person name="Otillar R.P."/>
            <person name="Penning B.W."/>
            <person name="Salamov A.A."/>
            <person name="Wang Y."/>
            <person name="Zhang L."/>
            <person name="Carpita N.C."/>
            <person name="Freeling M."/>
            <person name="Gingle A.R."/>
            <person name="Hash C.T."/>
            <person name="Keller B."/>
            <person name="Klein P."/>
            <person name="Kresovich S."/>
            <person name="McCann M.C."/>
            <person name="Ming R."/>
            <person name="Peterson D.G."/>
            <person name="Mehboob-ur-Rahman"/>
            <person name="Ware D."/>
            <person name="Westhoff P."/>
            <person name="Mayer K.F."/>
            <person name="Messing J."/>
            <person name="Rokhsar D.S."/>
        </authorList>
    </citation>
    <scope>NUCLEOTIDE SEQUENCE [LARGE SCALE GENOMIC DNA]</scope>
    <source>
        <strain evidence="2">cv. BTx623</strain>
    </source>
</reference>
<dbReference type="Pfam" id="PF13365">
    <property type="entry name" value="Trypsin_2"/>
    <property type="match status" value="1"/>
</dbReference>
<proteinExistence type="predicted"/>
<name>A0A1B6PAE5_SORBI</name>
<dbReference type="PANTHER" id="PTHR43019">
    <property type="entry name" value="SERINE ENDOPROTEASE DEGS"/>
    <property type="match status" value="1"/>
</dbReference>
<accession>A0A1B6PAE5</accession>